<accession>A0A7S3I974</accession>
<sequence>MAKRSSQEGGQMNTLEESALVSTEEIENVAGKVRLHQEYAYEFPLPLEYPDPILHKKDEVLDAIDQIYNEYLSDFMQRKEKRINSKNPLEASPLYNLTVDLKFSQNLQKKIQKLVRCGVVGEVLQGLYESVESFVDALNIQIQELRGKRLLLQVICLTEAYHTLGNAAQEIGKITKQLFKNSEYTFEKFNRSLFYERIVKNCKDLLESVKSQNPKHYAIMHLSRMEKDLKYYKDSDMHAKLISLCQTHYIDTLSCDDSTNSEDESQVESIHNMSIDDLVSYINSEPSNTSSQQKPKKTKQKTKKHSEASTVSSSSSRDISLSPDLDREVNEFQRRLEQQSFPARRLKPRLTPAFIQNLRNKLQASKQ</sequence>
<feature type="compositionally biased region" description="Low complexity" evidence="1">
    <location>
        <begin position="308"/>
        <end position="323"/>
    </location>
</feature>
<proteinExistence type="predicted"/>
<dbReference type="EMBL" id="HBIF01000599">
    <property type="protein sequence ID" value="CAE0317245.1"/>
    <property type="molecule type" value="Transcribed_RNA"/>
</dbReference>
<reference evidence="2" key="1">
    <citation type="submission" date="2021-01" db="EMBL/GenBank/DDBJ databases">
        <authorList>
            <person name="Corre E."/>
            <person name="Pelletier E."/>
            <person name="Niang G."/>
            <person name="Scheremetjew M."/>
            <person name="Finn R."/>
            <person name="Kale V."/>
            <person name="Holt S."/>
            <person name="Cochrane G."/>
            <person name="Meng A."/>
            <person name="Brown T."/>
            <person name="Cohen L."/>
        </authorList>
    </citation>
    <scope>NUCLEOTIDE SEQUENCE</scope>
</reference>
<protein>
    <submittedName>
        <fullName evidence="2">Uncharacterized protein</fullName>
    </submittedName>
</protein>
<organism evidence="2">
    <name type="scientific">Fabrea salina</name>
    <dbReference type="NCBI Taxonomy" id="342563"/>
    <lineage>
        <taxon>Eukaryota</taxon>
        <taxon>Sar</taxon>
        <taxon>Alveolata</taxon>
        <taxon>Ciliophora</taxon>
        <taxon>Postciliodesmatophora</taxon>
        <taxon>Heterotrichea</taxon>
        <taxon>Heterotrichida</taxon>
        <taxon>Fabreidae</taxon>
        <taxon>Fabrea</taxon>
    </lineage>
</organism>
<name>A0A7S3I974_9CILI</name>
<feature type="compositionally biased region" description="Basic residues" evidence="1">
    <location>
        <begin position="294"/>
        <end position="304"/>
    </location>
</feature>
<evidence type="ECO:0000313" key="2">
    <source>
        <dbReference type="EMBL" id="CAE0317245.1"/>
    </source>
</evidence>
<evidence type="ECO:0000256" key="1">
    <source>
        <dbReference type="SAM" id="MobiDB-lite"/>
    </source>
</evidence>
<dbReference type="AlphaFoldDB" id="A0A7S3I974"/>
<gene>
    <name evidence="2" type="ORF">FSAL1345_LOCUS514</name>
</gene>
<feature type="region of interest" description="Disordered" evidence="1">
    <location>
        <begin position="282"/>
        <end position="326"/>
    </location>
</feature>